<comment type="caution">
    <text evidence="8">Lacks conserved residue(s) required for the propagation of feature annotation.</text>
</comment>
<feature type="active site" evidence="8">
    <location>
        <position position="50"/>
    </location>
</feature>
<evidence type="ECO:0000259" key="10">
    <source>
        <dbReference type="Pfam" id="PF02769"/>
    </source>
</evidence>
<dbReference type="GO" id="GO:0004642">
    <property type="term" value="F:phosphoribosylformylglycinamidine synthase activity"/>
    <property type="evidence" value="ECO:0007669"/>
    <property type="project" value="UniProtKB-EC"/>
</dbReference>
<dbReference type="EMBL" id="JBFOCI010000007">
    <property type="protein sequence ID" value="MEW9808183.1"/>
    <property type="molecule type" value="Genomic_DNA"/>
</dbReference>
<evidence type="ECO:0000256" key="4">
    <source>
        <dbReference type="ARBA" id="ARBA00022741"/>
    </source>
</evidence>
<reference evidence="12 13" key="1">
    <citation type="submission" date="2024-06" db="EMBL/GenBank/DDBJ databases">
        <authorList>
            <person name="Tuo L."/>
        </authorList>
    </citation>
    <scope>NUCLEOTIDE SEQUENCE [LARGE SCALE GENOMIC DNA]</scope>
    <source>
        <strain evidence="12 13">ZMM04-5</strain>
    </source>
</reference>
<evidence type="ECO:0000256" key="2">
    <source>
        <dbReference type="ARBA" id="ARBA00022598"/>
    </source>
</evidence>
<dbReference type="HAMAP" id="MF_00420">
    <property type="entry name" value="PurL_2"/>
    <property type="match status" value="1"/>
</dbReference>
<dbReference type="Gene3D" id="3.30.1330.10">
    <property type="entry name" value="PurM-like, N-terminal domain"/>
    <property type="match status" value="2"/>
</dbReference>
<feature type="binding site" evidence="8">
    <location>
        <position position="534"/>
    </location>
    <ligand>
        <name>substrate</name>
    </ligand>
</feature>
<protein>
    <recommendedName>
        <fullName evidence="8">Phosphoribosylformylglycinamidine synthase subunit PurL</fullName>
        <shortName evidence="8">FGAM synthase</shortName>
        <ecNumber evidence="8">6.3.5.3</ecNumber>
    </recommendedName>
    <alternativeName>
        <fullName evidence="8">Formylglycinamide ribonucleotide amidotransferase subunit II</fullName>
        <shortName evidence="8">FGAR amidotransferase II</shortName>
        <shortName evidence="8">FGAR-AT II</shortName>
    </alternativeName>
    <alternativeName>
        <fullName evidence="8">Glutamine amidotransferase PurL</fullName>
    </alternativeName>
    <alternativeName>
        <fullName evidence="8">Phosphoribosylformylglycinamidine synthase subunit II</fullName>
    </alternativeName>
</protein>
<feature type="binding site" evidence="8">
    <location>
        <position position="531"/>
    </location>
    <ligand>
        <name>ATP</name>
        <dbReference type="ChEBI" id="CHEBI:30616"/>
    </ligand>
</feature>
<keyword evidence="6 8" id="KW-0067">ATP-binding</keyword>
<feature type="binding site" evidence="8">
    <location>
        <position position="269"/>
    </location>
    <ligand>
        <name>Mg(2+)</name>
        <dbReference type="ChEBI" id="CHEBI:18420"/>
        <label>2</label>
    </ligand>
</feature>
<dbReference type="Pfam" id="PF18072">
    <property type="entry name" value="FGAR-AT_linker"/>
    <property type="match status" value="1"/>
</dbReference>
<dbReference type="PANTHER" id="PTHR43555:SF1">
    <property type="entry name" value="PHOSPHORIBOSYLFORMYLGLYCINAMIDINE SYNTHASE SUBUNIT PURL"/>
    <property type="match status" value="1"/>
</dbReference>
<feature type="binding site" evidence="8">
    <location>
        <position position="118"/>
    </location>
    <ligand>
        <name>Mg(2+)</name>
        <dbReference type="ChEBI" id="CHEBI:18420"/>
        <label>2</label>
    </ligand>
</feature>
<feature type="domain" description="PurM-like N-terminal" evidence="9">
    <location>
        <begin position="436"/>
        <end position="556"/>
    </location>
</feature>
<dbReference type="Pfam" id="PF00586">
    <property type="entry name" value="AIRS"/>
    <property type="match status" value="2"/>
</dbReference>
<dbReference type="InterPro" id="IPR041609">
    <property type="entry name" value="PurL_linker"/>
</dbReference>
<dbReference type="EC" id="6.3.5.3" evidence="8"/>
<dbReference type="SUPFAM" id="SSF56042">
    <property type="entry name" value="PurM C-terminal domain-like"/>
    <property type="match status" value="2"/>
</dbReference>
<evidence type="ECO:0000256" key="7">
    <source>
        <dbReference type="ARBA" id="ARBA00022842"/>
    </source>
</evidence>
<keyword evidence="2 8" id="KW-0436">Ligase</keyword>
<feature type="domain" description="PurM-like N-terminal" evidence="9">
    <location>
        <begin position="75"/>
        <end position="190"/>
    </location>
</feature>
<dbReference type="InterPro" id="IPR010918">
    <property type="entry name" value="PurM-like_C_dom"/>
</dbReference>
<dbReference type="CDD" id="cd02204">
    <property type="entry name" value="PurL_repeat2"/>
    <property type="match status" value="1"/>
</dbReference>
<gene>
    <name evidence="8 12" type="primary">purL</name>
    <name evidence="12" type="ORF">ABUE31_19520</name>
</gene>
<feature type="domain" description="PurM-like C-terminal" evidence="10">
    <location>
        <begin position="203"/>
        <end position="355"/>
    </location>
</feature>
<dbReference type="Proteomes" id="UP001556196">
    <property type="component" value="Unassembled WGS sequence"/>
</dbReference>
<evidence type="ECO:0000259" key="11">
    <source>
        <dbReference type="Pfam" id="PF18072"/>
    </source>
</evidence>
<organism evidence="12 13">
    <name type="scientific">Mesorhizobium marinum</name>
    <dbReference type="NCBI Taxonomy" id="3228790"/>
    <lineage>
        <taxon>Bacteria</taxon>
        <taxon>Pseudomonadati</taxon>
        <taxon>Pseudomonadota</taxon>
        <taxon>Alphaproteobacteria</taxon>
        <taxon>Hyphomicrobiales</taxon>
        <taxon>Phyllobacteriaceae</taxon>
        <taxon>Mesorhizobium</taxon>
    </lineage>
</organism>
<dbReference type="PANTHER" id="PTHR43555">
    <property type="entry name" value="PHOSPHORIBOSYLFORMYLGLYCINAMIDINE SYNTHASE SUBUNIT PURL"/>
    <property type="match status" value="1"/>
</dbReference>
<comment type="pathway">
    <text evidence="8">Purine metabolism; IMP biosynthesis via de novo pathway; 5-amino-1-(5-phospho-D-ribosyl)imidazole from N(2)-formyl-N(1)-(5-phospho-D-ribosyl)glycinamide: step 1/2.</text>
</comment>
<keyword evidence="5 8" id="KW-0658">Purine biosynthesis</keyword>
<dbReference type="NCBIfam" id="TIGR01736">
    <property type="entry name" value="FGAM_synth_II"/>
    <property type="match status" value="1"/>
</dbReference>
<feature type="binding site" evidence="8">
    <location>
        <position position="494"/>
    </location>
    <ligand>
        <name>ATP</name>
        <dbReference type="ChEBI" id="CHEBI:30616"/>
    </ligand>
</feature>
<feature type="binding site" evidence="8">
    <location>
        <position position="241"/>
    </location>
    <ligand>
        <name>substrate</name>
    </ligand>
</feature>
<evidence type="ECO:0000256" key="8">
    <source>
        <dbReference type="HAMAP-Rule" id="MF_00420"/>
    </source>
</evidence>
<keyword evidence="4 8" id="KW-0547">Nucleotide-binding</keyword>
<comment type="catalytic activity">
    <reaction evidence="8">
        <text>N(2)-formyl-N(1)-(5-phospho-beta-D-ribosyl)glycinamide + L-glutamine + ATP + H2O = 2-formamido-N(1)-(5-O-phospho-beta-D-ribosyl)acetamidine + L-glutamate + ADP + phosphate + H(+)</text>
        <dbReference type="Rhea" id="RHEA:17129"/>
        <dbReference type="ChEBI" id="CHEBI:15377"/>
        <dbReference type="ChEBI" id="CHEBI:15378"/>
        <dbReference type="ChEBI" id="CHEBI:29985"/>
        <dbReference type="ChEBI" id="CHEBI:30616"/>
        <dbReference type="ChEBI" id="CHEBI:43474"/>
        <dbReference type="ChEBI" id="CHEBI:58359"/>
        <dbReference type="ChEBI" id="CHEBI:147286"/>
        <dbReference type="ChEBI" id="CHEBI:147287"/>
        <dbReference type="ChEBI" id="CHEBI:456216"/>
        <dbReference type="EC" id="6.3.5.3"/>
    </reaction>
</comment>
<comment type="similarity">
    <text evidence="8">Belongs to the FGAMS family.</text>
</comment>
<evidence type="ECO:0000313" key="12">
    <source>
        <dbReference type="EMBL" id="MEW9808183.1"/>
    </source>
</evidence>
<comment type="caution">
    <text evidence="12">The sequence shown here is derived from an EMBL/GenBank/DDBJ whole genome shotgun (WGS) entry which is preliminary data.</text>
</comment>
<dbReference type="Gene3D" id="3.90.650.10">
    <property type="entry name" value="PurM-like C-terminal domain"/>
    <property type="match status" value="2"/>
</dbReference>
<accession>A0ABV3R4I6</accession>
<dbReference type="InterPro" id="IPR010074">
    <property type="entry name" value="PRibForGlyAmidine_synth_PurL"/>
</dbReference>
<dbReference type="RefSeq" id="WP_367725408.1">
    <property type="nucleotide sequence ID" value="NZ_JBFOCI010000007.1"/>
</dbReference>
<feature type="binding site" evidence="8">
    <location>
        <position position="92"/>
    </location>
    <ligand>
        <name>ATP</name>
        <dbReference type="ChEBI" id="CHEBI:30616"/>
    </ligand>
</feature>
<feature type="binding site" evidence="8">
    <location>
        <position position="117"/>
    </location>
    <ligand>
        <name>substrate</name>
    </ligand>
</feature>
<dbReference type="InterPro" id="IPR036676">
    <property type="entry name" value="PurM-like_C_sf"/>
</dbReference>
<comment type="function">
    <text evidence="8">Part of the phosphoribosylformylglycinamidine synthase complex involved in the purines biosynthetic pathway. Catalyzes the ATP-dependent conversion of formylglycinamide ribonucleotide (FGAR) and glutamine to yield formylglycinamidine ribonucleotide (FGAM) and glutamate. The FGAM synthase complex is composed of three subunits. PurQ produces an ammonia molecule by converting glutamine to glutamate. PurL transfers the ammonia molecule to FGAR to form FGAM in an ATP-dependent manner. PurS interacts with PurQ and PurL and is thought to assist in the transfer of the ammonia molecule from PurQ to PurL.</text>
</comment>
<evidence type="ECO:0000259" key="9">
    <source>
        <dbReference type="Pfam" id="PF00586"/>
    </source>
</evidence>
<keyword evidence="13" id="KW-1185">Reference proteome</keyword>
<comment type="subcellular location">
    <subcellularLocation>
        <location evidence="8">Cytoplasm</location>
    </subcellularLocation>
</comment>
<keyword evidence="3 8" id="KW-0479">Metal-binding</keyword>
<feature type="binding site" evidence="8">
    <location>
        <begin position="95"/>
        <end position="98"/>
    </location>
    <ligand>
        <name>substrate</name>
    </ligand>
</feature>
<feature type="domain" description="Phosphoribosylformylglycinamidine synthase linker" evidence="11">
    <location>
        <begin position="17"/>
        <end position="54"/>
    </location>
</feature>
<evidence type="ECO:0000256" key="5">
    <source>
        <dbReference type="ARBA" id="ARBA00022755"/>
    </source>
</evidence>
<evidence type="ECO:0000256" key="3">
    <source>
        <dbReference type="ARBA" id="ARBA00022723"/>
    </source>
</evidence>
<feature type="binding site" evidence="8">
    <location>
        <begin position="313"/>
        <end position="315"/>
    </location>
    <ligand>
        <name>substrate</name>
    </ligand>
</feature>
<comment type="subunit">
    <text evidence="8">Monomer. Part of the FGAM synthase complex composed of 1 PurL, 1 PurQ and 2 PurS subunits.</text>
</comment>
<dbReference type="CDD" id="cd02203">
    <property type="entry name" value="PurL_repeat1"/>
    <property type="match status" value="1"/>
</dbReference>
<proteinExistence type="inferred from homology"/>
<dbReference type="PIRSF" id="PIRSF001587">
    <property type="entry name" value="FGAM_synthase_II"/>
    <property type="match status" value="1"/>
</dbReference>
<evidence type="ECO:0000313" key="13">
    <source>
        <dbReference type="Proteomes" id="UP001556196"/>
    </source>
</evidence>
<evidence type="ECO:0000256" key="6">
    <source>
        <dbReference type="ARBA" id="ARBA00022840"/>
    </source>
</evidence>
<feature type="binding site" evidence="8">
    <location>
        <position position="532"/>
    </location>
    <ligand>
        <name>Mg(2+)</name>
        <dbReference type="ChEBI" id="CHEBI:18420"/>
        <label>1</label>
    </ligand>
</feature>
<dbReference type="InterPro" id="IPR036921">
    <property type="entry name" value="PurM-like_N_sf"/>
</dbReference>
<feature type="domain" description="PurM-like C-terminal" evidence="10">
    <location>
        <begin position="570"/>
        <end position="708"/>
    </location>
</feature>
<dbReference type="NCBIfam" id="NF002290">
    <property type="entry name" value="PRK01213.1"/>
    <property type="match status" value="1"/>
</dbReference>
<feature type="active site" description="Proton acceptor" evidence="8">
    <location>
        <position position="96"/>
    </location>
</feature>
<keyword evidence="1 8" id="KW-0963">Cytoplasm</keyword>
<evidence type="ECO:0000256" key="1">
    <source>
        <dbReference type="ARBA" id="ARBA00022490"/>
    </source>
</evidence>
<feature type="binding site" evidence="8">
    <location>
        <position position="94"/>
    </location>
    <ligand>
        <name>Mg(2+)</name>
        <dbReference type="ChEBI" id="CHEBI:18420"/>
        <label>1</label>
    </ligand>
</feature>
<dbReference type="Pfam" id="PF02769">
    <property type="entry name" value="AIRS_C"/>
    <property type="match status" value="2"/>
</dbReference>
<name>A0ABV3R4I6_9HYPH</name>
<dbReference type="InterPro" id="IPR016188">
    <property type="entry name" value="PurM-like_N"/>
</dbReference>
<keyword evidence="7 8" id="KW-0460">Magnesium</keyword>
<dbReference type="SUPFAM" id="SSF55326">
    <property type="entry name" value="PurM N-terminal domain-like"/>
    <property type="match status" value="2"/>
</dbReference>
<sequence length="746" mass="79532">MTAQTTIAITPDLIKAHGLKPDEYQRILDLIGREPSFTELGIFSAMWNEHCSYKSSKKWLRTLPTRGEVVIQGPGENAGVVDIGDGDCVVFKMESHNHPSYIEPYQGAATGVGGILRDVFTMGARPVAAMNALRFGAPDHPKTRHLVAGVVSGVGGYGNSFGVPTVGGEVNFDARYNGNILVNAFAAGIARTDAIFLSEAKGVGLPVVYLGAKTGRDGVGGATMASAEFDDKIDEKRPTVQVGDPFTEKCLLEACLELMASGAVIAIQDMGAAGLTCSAVEMGAKGNLGIELDLDKVPVREERMSAYEMMLSESQERMLMVLRPEKEKEAEAIFRKWDLDFAIVGHTTDDLRFRVLHGGAEAANLPIKDLGDKAPEYDRPWTEPKKPAPLAEDDIPQADVADALLKMLGGPDLSSRRWVWEQYDTLIQGNSLQLPGGDAGVVRVDGHPAKALAFSSDVTPRYCEADPFEGGKQAVAECWRNLTATGADPLAATDNLNFGNPERPEIMGQLVMAIKGIGEACRELNFPIVSGNVSLYNETNGQGILPTPTIGGVGLIPDWSRMARAAFAAEGDAILLVGAPPSWGAHLAQSIYMRDIHGRTDGPPPPVDLAREKLVGDFVRALIRQGAATAVHDVSDGGLSVALAEMAMASGIGATVSLPYPTDPIPVWFGEDQARYLVTVPSADKELLRDIVEEALSHGFAAPIIGTTGGAELKLGMARAIPVSELKAAHESWFPRFMDGKAAETA</sequence>
<feature type="binding site" evidence="8">
    <location>
        <position position="53"/>
    </location>
    <ligand>
        <name>ATP</name>
        <dbReference type="ChEBI" id="CHEBI:30616"/>
    </ligand>
</feature>